<evidence type="ECO:0000259" key="3">
    <source>
        <dbReference type="Pfam" id="PF01494"/>
    </source>
</evidence>
<reference evidence="4 5" key="1">
    <citation type="submission" date="2016-10" db="EMBL/GenBank/DDBJ databases">
        <authorList>
            <person name="de Groot N.N."/>
        </authorList>
    </citation>
    <scope>NUCLEOTIDE SEQUENCE [LARGE SCALE GENOMIC DNA]</scope>
    <source>
        <strain evidence="4 5">A52C2</strain>
    </source>
</reference>
<dbReference type="Gene3D" id="3.50.50.60">
    <property type="entry name" value="FAD/NAD(P)-binding domain"/>
    <property type="match status" value="1"/>
</dbReference>
<dbReference type="EMBL" id="FOFG01000005">
    <property type="protein sequence ID" value="SEQ52080.1"/>
    <property type="molecule type" value="Genomic_DNA"/>
</dbReference>
<dbReference type="Pfam" id="PF01494">
    <property type="entry name" value="FAD_binding_3"/>
    <property type="match status" value="1"/>
</dbReference>
<keyword evidence="1" id="KW-0560">Oxidoreductase</keyword>
<dbReference type="PRINTS" id="PR00420">
    <property type="entry name" value="RNGMNOXGNASE"/>
</dbReference>
<gene>
    <name evidence="4" type="ORF">SAMN05216548_105110</name>
</gene>
<dbReference type="GO" id="GO:0016491">
    <property type="term" value="F:oxidoreductase activity"/>
    <property type="evidence" value="ECO:0007669"/>
    <property type="project" value="UniProtKB-KW"/>
</dbReference>
<dbReference type="InterPro" id="IPR002938">
    <property type="entry name" value="FAD-bd"/>
</dbReference>
<dbReference type="Gene3D" id="3.30.9.20">
    <property type="match status" value="1"/>
</dbReference>
<sequence>MRIVCIGGGPAGLFVSILLKRQNARNQVTVHERNAPHTTFGWGVTFGQDFLRDLDAADATVAAEILRQSLSWSSMAMFINGAAPLFRANSGLAIGRQTLLDLLTKRANDVGVEIFHQSEIRTPADVPGADIVVAADGAGSVLRQGHAREFGANIGIGRNKYVWLGTSRLFEAFTIGFTRTDAGWIWFYAYGFAPGTSTFIVECAPETWAGLGFDRMGAAESLRKLEGLFARELGGHALLSAEEGSPGRLAWRRFRLVRNRRWSHGNLVLVGDAAHTTHFSIGSGTRLAMQDAAALAGHLAREFTVKAALSAYERERRRAMAAPARDARLSAEWLENVPRYAGSDPERFFSLFLDRRSRIMPWISPEAYGRLDRASRQMPILQTARDLIAGRRPGRSPDRV</sequence>
<dbReference type="InterPro" id="IPR036188">
    <property type="entry name" value="FAD/NAD-bd_sf"/>
</dbReference>
<evidence type="ECO:0000256" key="2">
    <source>
        <dbReference type="ARBA" id="ARBA00023027"/>
    </source>
</evidence>
<name>A0A1H9GPW1_9HYPH</name>
<dbReference type="RefSeq" id="WP_092496251.1">
    <property type="nucleotide sequence ID" value="NZ_FOFG01000005.1"/>
</dbReference>
<dbReference type="SUPFAM" id="SSF51905">
    <property type="entry name" value="FAD/NAD(P)-binding domain"/>
    <property type="match status" value="1"/>
</dbReference>
<dbReference type="AlphaFoldDB" id="A0A1H9GPW1"/>
<organism evidence="4 5">
    <name type="scientific">Faunimonas pinastri</name>
    <dbReference type="NCBI Taxonomy" id="1855383"/>
    <lineage>
        <taxon>Bacteria</taxon>
        <taxon>Pseudomonadati</taxon>
        <taxon>Pseudomonadota</taxon>
        <taxon>Alphaproteobacteria</taxon>
        <taxon>Hyphomicrobiales</taxon>
        <taxon>Afifellaceae</taxon>
        <taxon>Faunimonas</taxon>
    </lineage>
</organism>
<dbReference type="InterPro" id="IPR050631">
    <property type="entry name" value="PheA/TfdB_FAD_monoxygenase"/>
</dbReference>
<dbReference type="PANTHER" id="PTHR43476:SF4">
    <property type="entry name" value="BLR0106 PROTEIN"/>
    <property type="match status" value="1"/>
</dbReference>
<keyword evidence="2" id="KW-0520">NAD</keyword>
<keyword evidence="5" id="KW-1185">Reference proteome</keyword>
<accession>A0A1H9GPW1</accession>
<dbReference type="STRING" id="1855383.SAMN05216548_105110"/>
<proteinExistence type="predicted"/>
<dbReference type="PANTHER" id="PTHR43476">
    <property type="entry name" value="3-(3-HYDROXY-PHENYL)PROPIONATE/3-HYDROXYCINNAMIC ACID HYDROXYLASE"/>
    <property type="match status" value="1"/>
</dbReference>
<dbReference type="GO" id="GO:0071949">
    <property type="term" value="F:FAD binding"/>
    <property type="evidence" value="ECO:0007669"/>
    <property type="project" value="InterPro"/>
</dbReference>
<evidence type="ECO:0000313" key="5">
    <source>
        <dbReference type="Proteomes" id="UP000199647"/>
    </source>
</evidence>
<dbReference type="Proteomes" id="UP000199647">
    <property type="component" value="Unassembled WGS sequence"/>
</dbReference>
<dbReference type="OrthoDB" id="3169239at2"/>
<evidence type="ECO:0000256" key="1">
    <source>
        <dbReference type="ARBA" id="ARBA00023002"/>
    </source>
</evidence>
<protein>
    <submittedName>
        <fullName evidence="4">2-polyprenyl-6-methoxyphenol hydroxylase</fullName>
    </submittedName>
</protein>
<feature type="domain" description="FAD-binding" evidence="3">
    <location>
        <begin position="259"/>
        <end position="322"/>
    </location>
</feature>
<evidence type="ECO:0000313" key="4">
    <source>
        <dbReference type="EMBL" id="SEQ52080.1"/>
    </source>
</evidence>